<protein>
    <submittedName>
        <fullName evidence="1">Uncharacterized protein</fullName>
    </submittedName>
</protein>
<evidence type="ECO:0000313" key="1">
    <source>
        <dbReference type="EMBL" id="JAH93144.1"/>
    </source>
</evidence>
<dbReference type="EMBL" id="GBXM01015433">
    <property type="protein sequence ID" value="JAH93144.1"/>
    <property type="molecule type" value="Transcribed_RNA"/>
</dbReference>
<reference evidence="1" key="2">
    <citation type="journal article" date="2015" name="Fish Shellfish Immunol.">
        <title>Early steps in the European eel (Anguilla anguilla)-Vibrio vulnificus interaction in the gills: Role of the RtxA13 toxin.</title>
        <authorList>
            <person name="Callol A."/>
            <person name="Pajuelo D."/>
            <person name="Ebbesson L."/>
            <person name="Teles M."/>
            <person name="MacKenzie S."/>
            <person name="Amaro C."/>
        </authorList>
    </citation>
    <scope>NUCLEOTIDE SEQUENCE</scope>
</reference>
<proteinExistence type="predicted"/>
<organism evidence="1">
    <name type="scientific">Anguilla anguilla</name>
    <name type="common">European freshwater eel</name>
    <name type="synonym">Muraena anguilla</name>
    <dbReference type="NCBI Taxonomy" id="7936"/>
    <lineage>
        <taxon>Eukaryota</taxon>
        <taxon>Metazoa</taxon>
        <taxon>Chordata</taxon>
        <taxon>Craniata</taxon>
        <taxon>Vertebrata</taxon>
        <taxon>Euteleostomi</taxon>
        <taxon>Actinopterygii</taxon>
        <taxon>Neopterygii</taxon>
        <taxon>Teleostei</taxon>
        <taxon>Anguilliformes</taxon>
        <taxon>Anguillidae</taxon>
        <taxon>Anguilla</taxon>
    </lineage>
</organism>
<dbReference type="AlphaFoldDB" id="A0A0E9WRT7"/>
<sequence length="66" mass="8060">MWVWPRQVSHIHKKNCTLRTHRCCCEDSRLQMEVVLMVTQCGWSFLHNTYQHCRNVYNTIDNNHTR</sequence>
<name>A0A0E9WRT7_ANGAN</name>
<accession>A0A0E9WRT7</accession>
<reference evidence="1" key="1">
    <citation type="submission" date="2014-11" db="EMBL/GenBank/DDBJ databases">
        <authorList>
            <person name="Amaro Gonzalez C."/>
        </authorList>
    </citation>
    <scope>NUCLEOTIDE SEQUENCE</scope>
</reference>